<dbReference type="Pfam" id="PF07808">
    <property type="entry name" value="RED_N"/>
    <property type="match status" value="1"/>
</dbReference>
<feature type="region of interest" description="Disordered" evidence="3">
    <location>
        <begin position="1"/>
        <end position="38"/>
    </location>
</feature>
<dbReference type="PANTHER" id="PTHR12765">
    <property type="entry name" value="RED PROTEIN IK FACTOR CYTOKINE IK"/>
    <property type="match status" value="1"/>
</dbReference>
<feature type="domain" description="RED-like N-terminal" evidence="4">
    <location>
        <begin position="1"/>
        <end position="73"/>
    </location>
</feature>
<evidence type="ECO:0000256" key="2">
    <source>
        <dbReference type="ARBA" id="ARBA00023242"/>
    </source>
</evidence>
<proteinExistence type="predicted"/>
<dbReference type="OMA" id="FHAMAPP"/>
<reference evidence="5" key="1">
    <citation type="submission" date="2017-05" db="UniProtKB">
        <authorList>
            <consortium name="EnsemblMetazoa"/>
        </authorList>
    </citation>
    <scope>IDENTIFICATION</scope>
</reference>
<accession>A0A1X7SJ35</accession>
<dbReference type="InterPro" id="IPR012916">
    <property type="entry name" value="RED_N"/>
</dbReference>
<dbReference type="STRING" id="400682.A0A1X7SJ35"/>
<evidence type="ECO:0000313" key="5">
    <source>
        <dbReference type="EnsemblMetazoa" id="Aqu2.1.02131_001"/>
    </source>
</evidence>
<organism evidence="5">
    <name type="scientific">Amphimedon queenslandica</name>
    <name type="common">Sponge</name>
    <dbReference type="NCBI Taxonomy" id="400682"/>
    <lineage>
        <taxon>Eukaryota</taxon>
        <taxon>Metazoa</taxon>
        <taxon>Porifera</taxon>
        <taxon>Demospongiae</taxon>
        <taxon>Heteroscleromorpha</taxon>
        <taxon>Haplosclerida</taxon>
        <taxon>Niphatidae</taxon>
        <taxon>Amphimedon</taxon>
    </lineage>
</organism>
<name>A0A1X7SJ35_AMPQE</name>
<dbReference type="InParanoid" id="A0A1X7SJ35"/>
<dbReference type="InterPro" id="IPR039896">
    <property type="entry name" value="Red-like"/>
</dbReference>
<dbReference type="GO" id="GO:0005634">
    <property type="term" value="C:nucleus"/>
    <property type="evidence" value="ECO:0007669"/>
    <property type="project" value="UniProtKB-SubCell"/>
</dbReference>
<protein>
    <recommendedName>
        <fullName evidence="4">RED-like N-terminal domain-containing protein</fullName>
    </recommendedName>
</protein>
<dbReference type="eggNOG" id="KOG2498">
    <property type="taxonomic scope" value="Eukaryota"/>
</dbReference>
<sequence length="89" mass="9824">AKERREGVGSDVPVSDDTLTATSGYRAVAPNADSSRMSEKRKQLIANSKYLGGDMEHTHLVKGLDYALLQKCKCSDFLGYLFYGLYMIA</sequence>
<keyword evidence="2" id="KW-0539">Nucleus</keyword>
<evidence type="ECO:0000256" key="1">
    <source>
        <dbReference type="ARBA" id="ARBA00004123"/>
    </source>
</evidence>
<comment type="subcellular location">
    <subcellularLocation>
        <location evidence="1">Nucleus</location>
    </subcellularLocation>
</comment>
<evidence type="ECO:0000256" key="3">
    <source>
        <dbReference type="SAM" id="MobiDB-lite"/>
    </source>
</evidence>
<dbReference type="EnsemblMetazoa" id="Aqu2.1.02131_001">
    <property type="protein sequence ID" value="Aqu2.1.02131_001"/>
    <property type="gene ID" value="Aqu2.1.02131"/>
</dbReference>
<evidence type="ECO:0000259" key="4">
    <source>
        <dbReference type="Pfam" id="PF07808"/>
    </source>
</evidence>
<dbReference type="AlphaFoldDB" id="A0A1X7SJ35"/>